<reference evidence="5" key="4">
    <citation type="journal article" date="2019" name="Int. J. Syst. Evol. Microbiol.">
        <title>The Global Catalogue of Microorganisms (GCM) 10K type strain sequencing project: providing services to taxonomists for standard genome sequencing and annotation.</title>
        <authorList>
            <consortium name="The Broad Institute Genomics Platform"/>
            <consortium name="The Broad Institute Genome Sequencing Center for Infectious Disease"/>
            <person name="Wu L."/>
            <person name="Ma J."/>
        </authorList>
    </citation>
    <scope>NUCLEOTIDE SEQUENCE [LARGE SCALE GENOMIC DNA]</scope>
    <source>
        <strain evidence="5">CGMCC 1.12707</strain>
    </source>
</reference>
<proteinExistence type="predicted"/>
<dbReference type="EMBL" id="BMFL01000011">
    <property type="protein sequence ID" value="GGF00430.1"/>
    <property type="molecule type" value="Genomic_DNA"/>
</dbReference>
<reference evidence="4" key="2">
    <citation type="submission" date="2016-11" db="EMBL/GenBank/DDBJ databases">
        <authorList>
            <person name="Varghese N."/>
            <person name="Submissions S."/>
        </authorList>
    </citation>
    <scope>NUCLEOTIDE SEQUENCE [LARGE SCALE GENOMIC DNA]</scope>
    <source>
        <strain evidence="4">DSM 27989</strain>
    </source>
</reference>
<dbReference type="EMBL" id="FRBH01000005">
    <property type="protein sequence ID" value="SHL03646.1"/>
    <property type="molecule type" value="Genomic_DNA"/>
</dbReference>
<accession>A0A1M6XCG1</accession>
<name>A0A1M6XCG1_9FLAO</name>
<feature type="region of interest" description="Disordered" evidence="1">
    <location>
        <begin position="59"/>
        <end position="79"/>
    </location>
</feature>
<gene>
    <name evidence="2" type="ORF">GCM10010984_17510</name>
    <name evidence="3" type="ORF">SAMN05443634_105198</name>
</gene>
<dbReference type="AlphaFoldDB" id="A0A1M6XCG1"/>
<reference evidence="3" key="3">
    <citation type="submission" date="2016-11" db="EMBL/GenBank/DDBJ databases">
        <authorList>
            <person name="Jaros S."/>
            <person name="Januszkiewicz K."/>
            <person name="Wedrychowicz H."/>
        </authorList>
    </citation>
    <scope>NUCLEOTIDE SEQUENCE [LARGE SCALE GENOMIC DNA]</scope>
    <source>
        <strain evidence="3">DSM 27989</strain>
    </source>
</reference>
<sequence>MNYQLNDTVTYNKTNFVISAFLNDNNNLSEDENLNKWVLLYNANTNNQIKVNIKFISKKGDNKEDSTETTDDKLSRANF</sequence>
<keyword evidence="5" id="KW-1185">Reference proteome</keyword>
<reference evidence="2" key="1">
    <citation type="journal article" date="2014" name="Int. J. Syst. Evol. Microbiol.">
        <title>Complete genome of a new Firmicutes species belonging to the dominant human colonic microbiota ('Ruminococcus bicirculans') reveals two chromosomes and a selective capacity to utilize plant glucans.</title>
        <authorList>
            <consortium name="NISC Comparative Sequencing Program"/>
            <person name="Wegmann U."/>
            <person name="Louis P."/>
            <person name="Goesmann A."/>
            <person name="Henrissat B."/>
            <person name="Duncan S.H."/>
            <person name="Flint H.J."/>
        </authorList>
    </citation>
    <scope>NUCLEOTIDE SEQUENCE</scope>
    <source>
        <strain evidence="2">CGMCC 1.12707</strain>
    </source>
</reference>
<evidence type="ECO:0000313" key="4">
    <source>
        <dbReference type="Proteomes" id="UP000184120"/>
    </source>
</evidence>
<dbReference type="Proteomes" id="UP000184120">
    <property type="component" value="Unassembled WGS sequence"/>
</dbReference>
<dbReference type="Proteomes" id="UP000650994">
    <property type="component" value="Unassembled WGS sequence"/>
</dbReference>
<evidence type="ECO:0000313" key="3">
    <source>
        <dbReference type="EMBL" id="SHL03646.1"/>
    </source>
</evidence>
<organism evidence="3 4">
    <name type="scientific">Chishuiella changwenlii</name>
    <dbReference type="NCBI Taxonomy" id="1434701"/>
    <lineage>
        <taxon>Bacteria</taxon>
        <taxon>Pseudomonadati</taxon>
        <taxon>Bacteroidota</taxon>
        <taxon>Flavobacteriia</taxon>
        <taxon>Flavobacteriales</taxon>
        <taxon>Weeksellaceae</taxon>
        <taxon>Chishuiella</taxon>
    </lineage>
</organism>
<evidence type="ECO:0000313" key="2">
    <source>
        <dbReference type="EMBL" id="GGF00430.1"/>
    </source>
</evidence>
<evidence type="ECO:0000313" key="5">
    <source>
        <dbReference type="Proteomes" id="UP000650994"/>
    </source>
</evidence>
<dbReference type="RefSeq" id="WP_072931256.1">
    <property type="nucleotide sequence ID" value="NZ_BMFL01000011.1"/>
</dbReference>
<evidence type="ECO:0000256" key="1">
    <source>
        <dbReference type="SAM" id="MobiDB-lite"/>
    </source>
</evidence>
<reference evidence="2" key="5">
    <citation type="submission" date="2024-05" db="EMBL/GenBank/DDBJ databases">
        <authorList>
            <person name="Sun Q."/>
            <person name="Zhou Y."/>
        </authorList>
    </citation>
    <scope>NUCLEOTIDE SEQUENCE</scope>
    <source>
        <strain evidence="2">CGMCC 1.12707</strain>
    </source>
</reference>
<protein>
    <submittedName>
        <fullName evidence="3">Uncharacterized protein</fullName>
    </submittedName>
</protein>